<dbReference type="InterPro" id="IPR001753">
    <property type="entry name" value="Enoyl-CoA_hydra/iso"/>
</dbReference>
<comment type="similarity">
    <text evidence="1 2">Belongs to the enoyl-CoA hydratase/isomerase family.</text>
</comment>
<dbReference type="Pfam" id="PF00378">
    <property type="entry name" value="ECH_1"/>
    <property type="match status" value="1"/>
</dbReference>
<organism evidence="3 4">
    <name type="scientific">Massilia eurypsychrophila</name>
    <dbReference type="NCBI Taxonomy" id="1485217"/>
    <lineage>
        <taxon>Bacteria</taxon>
        <taxon>Pseudomonadati</taxon>
        <taxon>Pseudomonadota</taxon>
        <taxon>Betaproteobacteria</taxon>
        <taxon>Burkholderiales</taxon>
        <taxon>Oxalobacteraceae</taxon>
        <taxon>Telluria group</taxon>
        <taxon>Massilia</taxon>
    </lineage>
</organism>
<evidence type="ECO:0000313" key="4">
    <source>
        <dbReference type="Proteomes" id="UP000230390"/>
    </source>
</evidence>
<keyword evidence="3" id="KW-0456">Lyase</keyword>
<dbReference type="OrthoDB" id="5291143at2"/>
<proteinExistence type="inferred from homology"/>
<name>A0A2G8TBS0_9BURK</name>
<dbReference type="EC" id="4.2.1.17" evidence="3"/>
<dbReference type="PROSITE" id="PS00166">
    <property type="entry name" value="ENOYL_COA_HYDRATASE"/>
    <property type="match status" value="1"/>
</dbReference>
<dbReference type="RefSeq" id="WP_099790904.1">
    <property type="nucleotide sequence ID" value="NZ_JBHLYV010000019.1"/>
</dbReference>
<dbReference type="InterPro" id="IPR014748">
    <property type="entry name" value="Enoyl-CoA_hydra_C"/>
</dbReference>
<protein>
    <submittedName>
        <fullName evidence="3">Enoyl-CoA hydratase</fullName>
        <ecNumber evidence="3">4.2.1.17</ecNumber>
    </submittedName>
</protein>
<dbReference type="GO" id="GO:0004300">
    <property type="term" value="F:enoyl-CoA hydratase activity"/>
    <property type="evidence" value="ECO:0007669"/>
    <property type="project" value="UniProtKB-EC"/>
</dbReference>
<reference evidence="3 4" key="1">
    <citation type="submission" date="2017-10" db="EMBL/GenBank/DDBJ databases">
        <title>Massilia psychrophilum sp. nov., a novel purple-pigmented bacterium isolated from Tianshan glacier, Xinjiang Municipality, China.</title>
        <authorList>
            <person name="Wang H."/>
        </authorList>
    </citation>
    <scope>NUCLEOTIDE SEQUENCE [LARGE SCALE GENOMIC DNA]</scope>
    <source>
        <strain evidence="3 4">JCM 30074</strain>
    </source>
</reference>
<dbReference type="PANTHER" id="PTHR43459">
    <property type="entry name" value="ENOYL-COA HYDRATASE"/>
    <property type="match status" value="1"/>
</dbReference>
<accession>A0A2G8TBS0</accession>
<dbReference type="PANTHER" id="PTHR43459:SF3">
    <property type="entry name" value="ENOYL-COA HYDRATASE ECHA15 (ENOYL HYDRASE) (UNSATURATED ACYL-COA HYDRATASE) (CROTONASE)-RELATED"/>
    <property type="match status" value="1"/>
</dbReference>
<gene>
    <name evidence="3" type="ORF">CR105_18535</name>
</gene>
<evidence type="ECO:0000313" key="3">
    <source>
        <dbReference type="EMBL" id="PIL43507.1"/>
    </source>
</evidence>
<keyword evidence="4" id="KW-1185">Reference proteome</keyword>
<dbReference type="Gene3D" id="1.10.12.10">
    <property type="entry name" value="Lyase 2-enoyl-coa Hydratase, Chain A, domain 2"/>
    <property type="match status" value="1"/>
</dbReference>
<evidence type="ECO:0000256" key="2">
    <source>
        <dbReference type="RuleBase" id="RU003707"/>
    </source>
</evidence>
<dbReference type="EMBL" id="PDOC01000013">
    <property type="protein sequence ID" value="PIL43507.1"/>
    <property type="molecule type" value="Genomic_DNA"/>
</dbReference>
<dbReference type="Proteomes" id="UP000230390">
    <property type="component" value="Unassembled WGS sequence"/>
</dbReference>
<dbReference type="AlphaFoldDB" id="A0A2G8TBS0"/>
<dbReference type="Gene3D" id="3.90.226.10">
    <property type="entry name" value="2-enoyl-CoA Hydratase, Chain A, domain 1"/>
    <property type="match status" value="1"/>
</dbReference>
<comment type="caution">
    <text evidence="3">The sequence shown here is derived from an EMBL/GenBank/DDBJ whole genome shotgun (WGS) entry which is preliminary data.</text>
</comment>
<dbReference type="CDD" id="cd06558">
    <property type="entry name" value="crotonase-like"/>
    <property type="match status" value="1"/>
</dbReference>
<dbReference type="SUPFAM" id="SSF52096">
    <property type="entry name" value="ClpP/crotonase"/>
    <property type="match status" value="1"/>
</dbReference>
<dbReference type="InterPro" id="IPR029045">
    <property type="entry name" value="ClpP/crotonase-like_dom_sf"/>
</dbReference>
<dbReference type="InterPro" id="IPR018376">
    <property type="entry name" value="Enoyl-CoA_hyd/isom_CS"/>
</dbReference>
<dbReference type="NCBIfam" id="NF005595">
    <property type="entry name" value="PRK07327.1"/>
    <property type="match status" value="1"/>
</dbReference>
<evidence type="ECO:0000256" key="1">
    <source>
        <dbReference type="ARBA" id="ARBA00005254"/>
    </source>
</evidence>
<sequence length="269" mass="28139">MMEQVLVDTTNFRVDIDAGGIAHVVFQPAGGMPVLDMDGHRALAGIWRRLDEHAGVKVILVESEGKAFCAGGDMAMVENMLHSQAVRARVMAEARDLVRGMVDCGKPIVAAINGAAVGAGLAVALLADISIVAKGAKLIDGHTKLGVAAGDHAALLWPLLCGMAKAKYYLLLCETVTGEEAERIGLVSAALEAPLVGPEALAIAKRLAVGSPAALAHTKRSLNLWLQAAWPVFEASLNAEFMGFAEADAREGLAALKEKRLPQFGGGYP</sequence>